<proteinExistence type="predicted"/>
<keyword evidence="1" id="KW-0175">Coiled coil</keyword>
<dbReference type="OrthoDB" id="5637745at2"/>
<sequence length="956" mass="109742">MGKNTYPAPYKGQSQSISPKEIINQAKKAFKKANYAEAIRLIQLLSEEEIKKHRLASKIQEITFQISKKIEKFPVNQVSGTELSCGEIVRNAICTAGYQSRFSSLQAQHQQKLKADFKEQVSWVIELIQFIGENYRSDSALPPFIDPRFYGDSEKAKQLRFNQIGSYVFSLLKEWRNDFSKLVDQLGVKVFADAPTDIVLNDAKVILRMMFECIYHFPRAERGKLIKYLPWGENSWYLFDFCGALVIGREQQGSKINEITLLPYDFEGDIKKQRLLLKLQESVTEYRSTVNHALGDIIRSDLPMLHDFFVKIHAHLTTPSMSISPMPDLKYMRTLIWYGKQTFNALKLLAVLPFNEENCIYANEILMELSTAAAQPLDLPTGALKEKTGQDGPRKNSQTAMQILRPSVREKFQNACQNRRLYLGLLKDSSQLTPHMRLQLPQEMEYSAFTSLNSCLSLLRKIQLTGEIFLPRNWGHHLKTLSIINPECLSKIRNGLCHVEDWDYFHVAVLVENSPHLLNQIYEELKQFKRAVYELIVERQGQFKNWEKIDTSSGYNNWAKEMDLYWQTIISYYNQTKKDFTHYSPKIPLLDEKDCKVLYETLTPAHPHFEQVKAVVEGNIPYAIPADLTLGMEKGRRRKVDKYLKKAEKNYREHKKEAVKQHMQETQKNKKEIKAKRQAAMETYFPLLNAWSELYYMAESDQPQNVPVSVLVQTTMDKLLNRLELLFSLLAENEIDVTQFTKEKFQLFLFDYINENLNFSLSTGYLLGQIISFINKLSSIVDLQDISPQLKERLPDLVALRNALEHTDPILESSEISYFQMASKIPQLTAYVLGEIIFDYHQPIRAFAAKKRVENPAVVSDCSAAASSDLSVPTSSSSGLSGERQRQTNALRLSGLTLFDADKKGKNEGAVQEAQQNTADKSPPIIRFGFFDSTKQETEILDKALSILTINAFFKG</sequence>
<gene>
    <name evidence="2" type="ORF">Lmac_1830</name>
</gene>
<evidence type="ECO:0000313" key="2">
    <source>
        <dbReference type="EMBL" id="KTD25751.1"/>
    </source>
</evidence>
<dbReference type="Proteomes" id="UP000054908">
    <property type="component" value="Unassembled WGS sequence"/>
</dbReference>
<dbReference type="RefSeq" id="WP_058452591.1">
    <property type="nucleotide sequence ID" value="NZ_CAAAIB010000003.1"/>
</dbReference>
<feature type="coiled-coil region" evidence="1">
    <location>
        <begin position="637"/>
        <end position="683"/>
    </location>
</feature>
<organism evidence="2 3">
    <name type="scientific">Legionella maceachernii</name>
    <dbReference type="NCBI Taxonomy" id="466"/>
    <lineage>
        <taxon>Bacteria</taxon>
        <taxon>Pseudomonadati</taxon>
        <taxon>Pseudomonadota</taxon>
        <taxon>Gammaproteobacteria</taxon>
        <taxon>Legionellales</taxon>
        <taxon>Legionellaceae</taxon>
        <taxon>Legionella</taxon>
    </lineage>
</organism>
<dbReference type="AlphaFoldDB" id="A0A0W0VZP9"/>
<reference evidence="2 3" key="1">
    <citation type="submission" date="2015-11" db="EMBL/GenBank/DDBJ databases">
        <title>Genomic analysis of 38 Legionella species identifies large and diverse effector repertoires.</title>
        <authorList>
            <person name="Burstein D."/>
            <person name="Amaro F."/>
            <person name="Zusman T."/>
            <person name="Lifshitz Z."/>
            <person name="Cohen O."/>
            <person name="Gilbert J.A."/>
            <person name="Pupko T."/>
            <person name="Shuman H.A."/>
            <person name="Segal G."/>
        </authorList>
    </citation>
    <scope>NUCLEOTIDE SEQUENCE [LARGE SCALE GENOMIC DNA]</scope>
    <source>
        <strain evidence="2 3">PX-1-G2-E2</strain>
    </source>
</reference>
<dbReference type="PATRIC" id="fig|466.6.peg.1928"/>
<comment type="caution">
    <text evidence="2">The sequence shown here is derived from an EMBL/GenBank/DDBJ whole genome shotgun (WGS) entry which is preliminary data.</text>
</comment>
<dbReference type="STRING" id="466.Lmac_1830"/>
<protein>
    <submittedName>
        <fullName evidence="2">Uncharacterized protein</fullName>
    </submittedName>
</protein>
<evidence type="ECO:0000256" key="1">
    <source>
        <dbReference type="SAM" id="Coils"/>
    </source>
</evidence>
<dbReference type="EMBL" id="LNYL01000043">
    <property type="protein sequence ID" value="KTD25751.1"/>
    <property type="molecule type" value="Genomic_DNA"/>
</dbReference>
<evidence type="ECO:0000313" key="3">
    <source>
        <dbReference type="Proteomes" id="UP000054908"/>
    </source>
</evidence>
<keyword evidence="3" id="KW-1185">Reference proteome</keyword>
<accession>A0A0W0VZP9</accession>
<name>A0A0W0VZP9_9GAMM</name>